<proteinExistence type="predicted"/>
<feature type="compositionally biased region" description="Basic and acidic residues" evidence="1">
    <location>
        <begin position="128"/>
        <end position="142"/>
    </location>
</feature>
<name>B8HWV0_CYAP4</name>
<accession>B8HWV0</accession>
<evidence type="ECO:0000313" key="3">
    <source>
        <dbReference type="EMBL" id="ACL43253.1"/>
    </source>
</evidence>
<evidence type="ECO:0000256" key="1">
    <source>
        <dbReference type="SAM" id="MobiDB-lite"/>
    </source>
</evidence>
<sequence length="358" mass="41428">MKTIKMGVLGSAVLMTGMSLAMPIQSVSAALSESSTNVEVLTAQRGGGGAGRGGGGVNRSGGVNFERNLRQGGFDRQPAIRQQNIRQDLGNRQPDLRQPAFDRTIRQQNIRQDLGDRQPDLRQPAFDRTTRQDLRERQREARQNLQDPTLQRNTLERQREAYLRQLERERQARRNQDWTINRRLDRLNERQRQLYRDYLSYRDRDFFRDPSWRNRNYYRDRSYWSGPGYWYDRSYWGGRGYIWDDFLGGFLGGVVGGLAGGAIYSSFYPARSLYTYGPQILSYNSLVQTACAPGTVVILLPNQRVMCAYPTGRYLPGTYQVVSNYGLVPAIVEGTTYGYNPYYNPNYYMDPYYYNLNY</sequence>
<evidence type="ECO:0000256" key="2">
    <source>
        <dbReference type="SAM" id="SignalP"/>
    </source>
</evidence>
<dbReference type="OrthoDB" id="9936810at2"/>
<feature type="compositionally biased region" description="Polar residues" evidence="1">
    <location>
        <begin position="143"/>
        <end position="153"/>
    </location>
</feature>
<reference evidence="3" key="1">
    <citation type="submission" date="2009-01" db="EMBL/GenBank/DDBJ databases">
        <title>Complete sequence of chromosome Cyanothece sp. PCC 7425.</title>
        <authorList>
            <consortium name="US DOE Joint Genome Institute"/>
            <person name="Lucas S."/>
            <person name="Copeland A."/>
            <person name="Lapidus A."/>
            <person name="Glavina del Rio T."/>
            <person name="Dalin E."/>
            <person name="Tice H."/>
            <person name="Bruce D."/>
            <person name="Goodwin L."/>
            <person name="Pitluck S."/>
            <person name="Sims D."/>
            <person name="Meineke L."/>
            <person name="Brettin T."/>
            <person name="Detter J.C."/>
            <person name="Han C."/>
            <person name="Larimer F."/>
            <person name="Land M."/>
            <person name="Hauser L."/>
            <person name="Kyrpides N."/>
            <person name="Ovchinnikova G."/>
            <person name="Liberton M."/>
            <person name="Stoeckel J."/>
            <person name="Banerjee A."/>
            <person name="Singh A."/>
            <person name="Page L."/>
            <person name="Sato H."/>
            <person name="Zhao L."/>
            <person name="Sherman L."/>
            <person name="Pakrasi H."/>
            <person name="Richardson P."/>
        </authorList>
    </citation>
    <scope>NUCLEOTIDE SEQUENCE</scope>
    <source>
        <strain evidence="3">PCC 7425</strain>
    </source>
</reference>
<protein>
    <submittedName>
        <fullName evidence="3">Uncharacterized protein</fullName>
    </submittedName>
</protein>
<feature type="chain" id="PRO_5002873779" evidence="2">
    <location>
        <begin position="22"/>
        <end position="358"/>
    </location>
</feature>
<feature type="signal peptide" evidence="2">
    <location>
        <begin position="1"/>
        <end position="21"/>
    </location>
</feature>
<dbReference type="AlphaFoldDB" id="B8HWV0"/>
<feature type="region of interest" description="Disordered" evidence="1">
    <location>
        <begin position="71"/>
        <end position="156"/>
    </location>
</feature>
<dbReference type="KEGG" id="cyn:Cyan7425_0867"/>
<dbReference type="HOGENOM" id="CLU_773208_0_0_3"/>
<gene>
    <name evidence="3" type="ordered locus">Cyan7425_0867</name>
</gene>
<keyword evidence="2" id="KW-0732">Signal</keyword>
<organism evidence="3">
    <name type="scientific">Cyanothece sp. (strain PCC 7425 / ATCC 29141)</name>
    <dbReference type="NCBI Taxonomy" id="395961"/>
    <lineage>
        <taxon>Bacteria</taxon>
        <taxon>Bacillati</taxon>
        <taxon>Cyanobacteriota</taxon>
        <taxon>Cyanophyceae</taxon>
        <taxon>Gomontiellales</taxon>
        <taxon>Cyanothecaceae</taxon>
        <taxon>Cyanothece</taxon>
    </lineage>
</organism>
<dbReference type="EMBL" id="CP001344">
    <property type="protein sequence ID" value="ACL43253.1"/>
    <property type="molecule type" value="Genomic_DNA"/>
</dbReference>